<dbReference type="AlphaFoldDB" id="A0AA36GP83"/>
<protein>
    <submittedName>
        <fullName evidence="1">Uncharacterized protein</fullName>
    </submittedName>
</protein>
<proteinExistence type="predicted"/>
<sequence length="108" mass="12281">MLAKFLNLEIEITNEVVAVAGNELVLEDCELYRKAEELAVELCADTTTDCGKYDCVNQTRSYTDDIKKLAFYYEKTAYMLFGNLDKAYKTILVESPKARQLEVVSHVV</sequence>
<accession>A0AA36GP83</accession>
<reference evidence="1" key="1">
    <citation type="submission" date="2023-07" db="EMBL/GenBank/DDBJ databases">
        <authorList>
            <consortium name="CYATHOMIX"/>
        </authorList>
    </citation>
    <scope>NUCLEOTIDE SEQUENCE</scope>
    <source>
        <strain evidence="1">N/A</strain>
    </source>
</reference>
<keyword evidence="2" id="KW-1185">Reference proteome</keyword>
<dbReference type="EMBL" id="CATQJL010000112">
    <property type="protein sequence ID" value="CAJ0595677.1"/>
    <property type="molecule type" value="Genomic_DNA"/>
</dbReference>
<organism evidence="1 2">
    <name type="scientific">Cylicocyclus nassatus</name>
    <name type="common">Nematode worm</name>
    <dbReference type="NCBI Taxonomy" id="53992"/>
    <lineage>
        <taxon>Eukaryota</taxon>
        <taxon>Metazoa</taxon>
        <taxon>Ecdysozoa</taxon>
        <taxon>Nematoda</taxon>
        <taxon>Chromadorea</taxon>
        <taxon>Rhabditida</taxon>
        <taxon>Rhabditina</taxon>
        <taxon>Rhabditomorpha</taxon>
        <taxon>Strongyloidea</taxon>
        <taxon>Strongylidae</taxon>
        <taxon>Cylicocyclus</taxon>
    </lineage>
</organism>
<comment type="caution">
    <text evidence="1">The sequence shown here is derived from an EMBL/GenBank/DDBJ whole genome shotgun (WGS) entry which is preliminary data.</text>
</comment>
<gene>
    <name evidence="1" type="ORF">CYNAS_LOCUS7660</name>
</gene>
<evidence type="ECO:0000313" key="1">
    <source>
        <dbReference type="EMBL" id="CAJ0595677.1"/>
    </source>
</evidence>
<dbReference type="Proteomes" id="UP001176961">
    <property type="component" value="Unassembled WGS sequence"/>
</dbReference>
<name>A0AA36GP83_CYLNA</name>
<evidence type="ECO:0000313" key="2">
    <source>
        <dbReference type="Proteomes" id="UP001176961"/>
    </source>
</evidence>